<reference evidence="2 3" key="1">
    <citation type="submission" date="2019-06" db="EMBL/GenBank/DDBJ databases">
        <title>Lysobacter alkalisoli sp. nov. isolated from saline-alkali soil.</title>
        <authorList>
            <person name="Sun J.-Q."/>
            <person name="Xu L."/>
        </authorList>
    </citation>
    <scope>NUCLEOTIDE SEQUENCE [LARGE SCALE GENOMIC DNA]</scope>
    <source>
        <strain evidence="2 3">SJ-36</strain>
    </source>
</reference>
<organism evidence="2 3">
    <name type="scientific">Marilutibacter alkalisoli</name>
    <dbReference type="NCBI Taxonomy" id="2591633"/>
    <lineage>
        <taxon>Bacteria</taxon>
        <taxon>Pseudomonadati</taxon>
        <taxon>Pseudomonadota</taxon>
        <taxon>Gammaproteobacteria</taxon>
        <taxon>Lysobacterales</taxon>
        <taxon>Lysobacteraceae</taxon>
        <taxon>Marilutibacter</taxon>
    </lineage>
</organism>
<evidence type="ECO:0000313" key="3">
    <source>
        <dbReference type="Proteomes" id="UP000317199"/>
    </source>
</evidence>
<evidence type="ECO:0000256" key="1">
    <source>
        <dbReference type="SAM" id="SignalP"/>
    </source>
</evidence>
<dbReference type="AlphaFoldDB" id="A0A514BSE4"/>
<dbReference type="Pfam" id="PF19806">
    <property type="entry name" value="DUF6289"/>
    <property type="match status" value="1"/>
</dbReference>
<dbReference type="RefSeq" id="WP_141623639.1">
    <property type="nucleotide sequence ID" value="NZ_CP041242.1"/>
</dbReference>
<keyword evidence="1" id="KW-0732">Signal</keyword>
<dbReference type="InterPro" id="IPR046256">
    <property type="entry name" value="DUF6289"/>
</dbReference>
<proteinExistence type="predicted"/>
<sequence length="73" mass="7567">MRRKLVIGLGLATALAAGTAIAAYGNNGDMGVFLDANGNVVGTWVIGCDGQFSYEGERTKSAVKNGSLFCNPR</sequence>
<feature type="signal peptide" evidence="1">
    <location>
        <begin position="1"/>
        <end position="22"/>
    </location>
</feature>
<protein>
    <submittedName>
        <fullName evidence="2">Uncharacterized protein</fullName>
    </submittedName>
</protein>
<dbReference type="OrthoDB" id="6028070at2"/>
<accession>A0A514BSE4</accession>
<feature type="chain" id="PRO_5021949823" evidence="1">
    <location>
        <begin position="23"/>
        <end position="73"/>
    </location>
</feature>
<dbReference type="EMBL" id="CP041242">
    <property type="protein sequence ID" value="QDH70304.1"/>
    <property type="molecule type" value="Genomic_DNA"/>
</dbReference>
<name>A0A514BSE4_9GAMM</name>
<gene>
    <name evidence="2" type="ORF">FKV23_09540</name>
</gene>
<dbReference type="KEGG" id="lyj:FKV23_09540"/>
<dbReference type="Proteomes" id="UP000317199">
    <property type="component" value="Chromosome"/>
</dbReference>
<keyword evidence="3" id="KW-1185">Reference proteome</keyword>
<evidence type="ECO:0000313" key="2">
    <source>
        <dbReference type="EMBL" id="QDH70304.1"/>
    </source>
</evidence>